<dbReference type="Pfam" id="PF22478">
    <property type="entry name" value="DUF6982"/>
    <property type="match status" value="1"/>
</dbReference>
<dbReference type="AlphaFoldDB" id="A0A0W8FL54"/>
<dbReference type="InterPro" id="IPR054251">
    <property type="entry name" value="DUF6982"/>
</dbReference>
<proteinExistence type="predicted"/>
<reference evidence="1" key="1">
    <citation type="journal article" date="2015" name="Proc. Natl. Acad. Sci. U.S.A.">
        <title>Networks of energetic and metabolic interactions define dynamics in microbial communities.</title>
        <authorList>
            <person name="Embree M."/>
            <person name="Liu J.K."/>
            <person name="Al-Bassam M.M."/>
            <person name="Zengler K."/>
        </authorList>
    </citation>
    <scope>NUCLEOTIDE SEQUENCE</scope>
</reference>
<name>A0A0W8FL54_9ZZZZ</name>
<protein>
    <submittedName>
        <fullName evidence="1">Uncharacterized protein</fullName>
    </submittedName>
</protein>
<sequence>MVQNKTVAHYEDGKLFKGVTNDFFPNKNTFHLILMTDPPDSKPLELIIEGLKGLFFVKDYFGNPDYHEKKEFDPSKPIAGRKIKVLFKDGELMVGTTNGYQKDRQGFFVIPADTDSNNERCFVVSSATLDVSLI</sequence>
<evidence type="ECO:0000313" key="1">
    <source>
        <dbReference type="EMBL" id="KUG21658.1"/>
    </source>
</evidence>
<organism evidence="1">
    <name type="scientific">hydrocarbon metagenome</name>
    <dbReference type="NCBI Taxonomy" id="938273"/>
    <lineage>
        <taxon>unclassified sequences</taxon>
        <taxon>metagenomes</taxon>
        <taxon>ecological metagenomes</taxon>
    </lineage>
</organism>
<comment type="caution">
    <text evidence="1">The sequence shown here is derived from an EMBL/GenBank/DDBJ whole genome shotgun (WGS) entry which is preliminary data.</text>
</comment>
<gene>
    <name evidence="1" type="ORF">ASZ90_008579</name>
</gene>
<accession>A0A0W8FL54</accession>
<dbReference type="EMBL" id="LNQE01001034">
    <property type="protein sequence ID" value="KUG21658.1"/>
    <property type="molecule type" value="Genomic_DNA"/>
</dbReference>